<dbReference type="PATRIC" id="fig|285983.3.peg.1631"/>
<keyword evidence="2" id="KW-0808">Transferase</keyword>
<name>A0A0D6Z6P1_9BACI</name>
<reference evidence="2 3" key="1">
    <citation type="submission" date="2015-01" db="EMBL/GenBank/DDBJ databases">
        <title>Draft genome sequences of the supercritical CO2 tolerant bacteria Bacillus subterraneus MITOT1 and Bacillus cereus MIT0214.</title>
        <authorList>
            <person name="Peet K.C."/>
            <person name="Thompson J.R."/>
        </authorList>
    </citation>
    <scope>NUCLEOTIDE SEQUENCE [LARGE SCALE GENOMIC DNA]</scope>
    <source>
        <strain evidence="2 3">MITOT1</strain>
    </source>
</reference>
<dbReference type="Gene3D" id="3.40.50.150">
    <property type="entry name" value="Vaccinia Virus protein VP39"/>
    <property type="match status" value="1"/>
</dbReference>
<sequence length="213" mass="24794">MNSTWNQIIYKVWSPFYDQFFNKGIFLKARREVFKDIEWVQEERVLFVGCGTGADLEYVPHNDIDITAIDFSSDMLDKAREKFHHTDITFLQMDAQDLTFPDESFDIVIASLLLSVVPNPHKCMEEMIRVTKPKGRILIFDKFVPENQELSLFKRGIRPLISLLGTDIGLRFEQVANPFSKQLSIQMDSPIMLNGMYRKIIGIKIQNDKKVRN</sequence>
<dbReference type="SUPFAM" id="SSF53335">
    <property type="entry name" value="S-adenosyl-L-methionine-dependent methyltransferases"/>
    <property type="match status" value="1"/>
</dbReference>
<dbReference type="GO" id="GO:0032259">
    <property type="term" value="P:methylation"/>
    <property type="evidence" value="ECO:0007669"/>
    <property type="project" value="UniProtKB-KW"/>
</dbReference>
<protein>
    <submittedName>
        <fullName evidence="2">Phosphatidylethanolamine N-methyltransferase</fullName>
    </submittedName>
</protein>
<dbReference type="Proteomes" id="UP000032512">
    <property type="component" value="Unassembled WGS sequence"/>
</dbReference>
<proteinExistence type="predicted"/>
<evidence type="ECO:0000259" key="1">
    <source>
        <dbReference type="Pfam" id="PF08241"/>
    </source>
</evidence>
<dbReference type="CDD" id="cd02440">
    <property type="entry name" value="AdoMet_MTases"/>
    <property type="match status" value="1"/>
</dbReference>
<dbReference type="InterPro" id="IPR029063">
    <property type="entry name" value="SAM-dependent_MTases_sf"/>
</dbReference>
<organism evidence="2 3">
    <name type="scientific">Mesobacillus subterraneus</name>
    <dbReference type="NCBI Taxonomy" id="285983"/>
    <lineage>
        <taxon>Bacteria</taxon>
        <taxon>Bacillati</taxon>
        <taxon>Bacillota</taxon>
        <taxon>Bacilli</taxon>
        <taxon>Bacillales</taxon>
        <taxon>Bacillaceae</taxon>
        <taxon>Mesobacillus</taxon>
    </lineage>
</organism>
<dbReference type="OrthoDB" id="323463at2"/>
<accession>A0A0D6Z6P1</accession>
<keyword evidence="3" id="KW-1185">Reference proteome</keyword>
<dbReference type="Pfam" id="PF08241">
    <property type="entry name" value="Methyltransf_11"/>
    <property type="match status" value="1"/>
</dbReference>
<evidence type="ECO:0000313" key="2">
    <source>
        <dbReference type="EMBL" id="KIY21434.1"/>
    </source>
</evidence>
<dbReference type="GO" id="GO:0008757">
    <property type="term" value="F:S-adenosylmethionine-dependent methyltransferase activity"/>
    <property type="evidence" value="ECO:0007669"/>
    <property type="project" value="InterPro"/>
</dbReference>
<evidence type="ECO:0000313" key="3">
    <source>
        <dbReference type="Proteomes" id="UP000032512"/>
    </source>
</evidence>
<gene>
    <name evidence="2" type="ORF">UB32_13910</name>
</gene>
<comment type="caution">
    <text evidence="2">The sequence shown here is derived from an EMBL/GenBank/DDBJ whole genome shotgun (WGS) entry which is preliminary data.</text>
</comment>
<dbReference type="EMBL" id="JXIQ01000107">
    <property type="protein sequence ID" value="KIY21434.1"/>
    <property type="molecule type" value="Genomic_DNA"/>
</dbReference>
<dbReference type="InterPro" id="IPR013216">
    <property type="entry name" value="Methyltransf_11"/>
</dbReference>
<feature type="domain" description="Methyltransferase type 11" evidence="1">
    <location>
        <begin position="48"/>
        <end position="139"/>
    </location>
</feature>
<dbReference type="PANTHER" id="PTHR43591">
    <property type="entry name" value="METHYLTRANSFERASE"/>
    <property type="match status" value="1"/>
</dbReference>
<dbReference type="PANTHER" id="PTHR43591:SF24">
    <property type="entry name" value="2-METHOXY-6-POLYPRENYL-1,4-BENZOQUINOL METHYLASE, MITOCHONDRIAL"/>
    <property type="match status" value="1"/>
</dbReference>
<dbReference type="AlphaFoldDB" id="A0A0D6Z6P1"/>
<keyword evidence="2" id="KW-0489">Methyltransferase</keyword>
<dbReference type="RefSeq" id="WP_044394568.1">
    <property type="nucleotide sequence ID" value="NZ_JXIQ01000107.1"/>
</dbReference>